<evidence type="ECO:0000256" key="3">
    <source>
        <dbReference type="ARBA" id="ARBA00022764"/>
    </source>
</evidence>
<dbReference type="InterPro" id="IPR005653">
    <property type="entry name" value="OstA-like_N"/>
</dbReference>
<reference evidence="9" key="1">
    <citation type="submission" date="2015-05" db="EMBL/GenBank/DDBJ databases">
        <title>Draft genome of Nitrosomonas communis strain Nm2.</title>
        <authorList>
            <person name="Kozlowski J.A."/>
            <person name="Kits K.D."/>
            <person name="Stein L.Y."/>
        </authorList>
    </citation>
    <scope>NUCLEOTIDE SEQUENCE [LARGE SCALE GENOMIC DNA]</scope>
    <source>
        <strain evidence="9">Nm2</strain>
    </source>
</reference>
<organism evidence="7 9">
    <name type="scientific">Nitrosomonas communis</name>
    <dbReference type="NCBI Taxonomy" id="44574"/>
    <lineage>
        <taxon>Bacteria</taxon>
        <taxon>Pseudomonadati</taxon>
        <taxon>Pseudomonadota</taxon>
        <taxon>Betaproteobacteria</taxon>
        <taxon>Nitrosomonadales</taxon>
        <taxon>Nitrosomonadaceae</taxon>
        <taxon>Nitrosomonas</taxon>
    </lineage>
</organism>
<keyword evidence="9" id="KW-1185">Reference proteome</keyword>
<dbReference type="Pfam" id="PF03968">
    <property type="entry name" value="LptD_N"/>
    <property type="match status" value="1"/>
</dbReference>
<accession>A0A0F7KGK9</accession>
<comment type="subcellular location">
    <subcellularLocation>
        <location evidence="4">Periplasm</location>
    </subcellularLocation>
</comment>
<dbReference type="InterPro" id="IPR014340">
    <property type="entry name" value="LptA"/>
</dbReference>
<dbReference type="GO" id="GO:0009279">
    <property type="term" value="C:cell outer membrane"/>
    <property type="evidence" value="ECO:0007669"/>
    <property type="project" value="TreeGrafter"/>
</dbReference>
<keyword evidence="1 4" id="KW-0813">Transport</keyword>
<keyword evidence="3 4" id="KW-0574">Periplasm</keyword>
<keyword evidence="2" id="KW-0732">Signal</keyword>
<evidence type="ECO:0000313" key="8">
    <source>
        <dbReference type="EMBL" id="TYP85011.1"/>
    </source>
</evidence>
<dbReference type="Proteomes" id="UP000324176">
    <property type="component" value="Unassembled WGS sequence"/>
</dbReference>
<evidence type="ECO:0000313" key="10">
    <source>
        <dbReference type="Proteomes" id="UP000324176"/>
    </source>
</evidence>
<evidence type="ECO:0000259" key="6">
    <source>
        <dbReference type="Pfam" id="PF03968"/>
    </source>
</evidence>
<evidence type="ECO:0000256" key="1">
    <source>
        <dbReference type="ARBA" id="ARBA00022448"/>
    </source>
</evidence>
<dbReference type="GO" id="GO:0015920">
    <property type="term" value="P:lipopolysaccharide transport"/>
    <property type="evidence" value="ECO:0007669"/>
    <property type="project" value="UniProtKB-UniRule"/>
</dbReference>
<dbReference type="GO" id="GO:0001530">
    <property type="term" value="F:lipopolysaccharide binding"/>
    <property type="evidence" value="ECO:0007669"/>
    <property type="project" value="InterPro"/>
</dbReference>
<dbReference type="GO" id="GO:0043165">
    <property type="term" value="P:Gram-negative-bacterium-type cell outer membrane assembly"/>
    <property type="evidence" value="ECO:0007669"/>
    <property type="project" value="UniProtKB-UniRule"/>
</dbReference>
<comment type="subunit">
    <text evidence="4">Component of the lipopolysaccharide transport and assembly complex.</text>
</comment>
<dbReference type="InterPro" id="IPR052037">
    <property type="entry name" value="LPS_export_LptA"/>
</dbReference>
<reference evidence="7 9" key="2">
    <citation type="journal article" date="2016" name="Genome Announc.">
        <title>Genome Sequence of Nitrosomonas communis Strain Nm2, a Mesophilic Ammonia-Oxidizing Bacterium Isolated from Mediterranean Soil.</title>
        <authorList>
            <person name="Kozlowski J.A."/>
            <person name="Kits K.D."/>
            <person name="Stein L.Y."/>
        </authorList>
    </citation>
    <scope>NUCLEOTIDE SEQUENCE [LARGE SCALE GENOMIC DNA]</scope>
    <source>
        <strain evidence="7 9">Nm2</strain>
    </source>
</reference>
<dbReference type="HAMAP" id="MF_01914">
    <property type="entry name" value="LPS_assembly_LptA"/>
    <property type="match status" value="1"/>
</dbReference>
<evidence type="ECO:0000256" key="5">
    <source>
        <dbReference type="SAM" id="MobiDB-lite"/>
    </source>
</evidence>
<dbReference type="EMBL" id="CP011451">
    <property type="protein sequence ID" value="AKH37962.1"/>
    <property type="molecule type" value="Genomic_DNA"/>
</dbReference>
<reference evidence="8 10" key="3">
    <citation type="submission" date="2019-07" db="EMBL/GenBank/DDBJ databases">
        <title>Active sludge and wastewater microbial communities from Klosterneuburg, Austria.</title>
        <authorList>
            <person name="Wagner M."/>
        </authorList>
    </citation>
    <scope>NUCLEOTIDE SEQUENCE [LARGE SCALE GENOMIC DNA]</scope>
    <source>
        <strain evidence="8 10">Nm2</strain>
    </source>
</reference>
<dbReference type="GO" id="GO:0017089">
    <property type="term" value="F:glycolipid transfer activity"/>
    <property type="evidence" value="ECO:0007669"/>
    <property type="project" value="TreeGrafter"/>
</dbReference>
<evidence type="ECO:0000256" key="4">
    <source>
        <dbReference type="HAMAP-Rule" id="MF_01914"/>
    </source>
</evidence>
<dbReference type="PANTHER" id="PTHR36504:SF1">
    <property type="entry name" value="LIPOPOLYSACCHARIDE EXPORT SYSTEM PROTEIN LPTA"/>
    <property type="match status" value="1"/>
</dbReference>
<dbReference type="EMBL" id="VNHT01000036">
    <property type="protein sequence ID" value="TYP85011.1"/>
    <property type="molecule type" value="Genomic_DNA"/>
</dbReference>
<sequence>MNVFFFVLLIIGTLCSEHVLAERADRNKPIQIESDSATVEDYKRKDNFRISTFIGNVIYTQGTRIMRADKVIIKEDLKGFHYATAYGDLVSYREKRDSVDEYIEGWSQRVEYDEKADKIELFGKALLKRGEDEVRGDYISYDIMRDFFEVISGKEKKAQEKSDSRVRVIIQPKTKSPKTTDDGE</sequence>
<dbReference type="PATRIC" id="fig|44574.3.peg.2255"/>
<comment type="function">
    <text evidence="4">Involved in the assembly of lipopolysaccharide (LPS). Required for the translocation of LPS from the inner membrane to the outer membrane.</text>
</comment>
<gene>
    <name evidence="4" type="primary">lptA</name>
    <name evidence="7" type="ORF">AAW31_09235</name>
    <name evidence="8" type="ORF">BCL69_10364</name>
</gene>
<dbReference type="PANTHER" id="PTHR36504">
    <property type="entry name" value="LIPOPOLYSACCHARIDE EXPORT SYSTEM PROTEIN LPTA"/>
    <property type="match status" value="1"/>
</dbReference>
<dbReference type="NCBIfam" id="TIGR03002">
    <property type="entry name" value="outer_YhbN_LptA"/>
    <property type="match status" value="1"/>
</dbReference>
<dbReference type="RefSeq" id="WP_046850030.1">
    <property type="nucleotide sequence ID" value="NZ_CBDIPD010000089.1"/>
</dbReference>
<evidence type="ECO:0000256" key="2">
    <source>
        <dbReference type="ARBA" id="ARBA00022729"/>
    </source>
</evidence>
<comment type="similarity">
    <text evidence="4">Belongs to the LptA family.</text>
</comment>
<name>A0A0F7KGK9_9PROT</name>
<feature type="region of interest" description="Disordered" evidence="5">
    <location>
        <begin position="162"/>
        <end position="184"/>
    </location>
</feature>
<feature type="domain" description="Organic solvent tolerance-like N-terminal" evidence="6">
    <location>
        <begin position="31"/>
        <end position="145"/>
    </location>
</feature>
<evidence type="ECO:0000313" key="7">
    <source>
        <dbReference type="EMBL" id="AKH37962.1"/>
    </source>
</evidence>
<dbReference type="GO" id="GO:0030288">
    <property type="term" value="C:outer membrane-bounded periplasmic space"/>
    <property type="evidence" value="ECO:0007669"/>
    <property type="project" value="TreeGrafter"/>
</dbReference>
<proteinExistence type="inferred from homology"/>
<dbReference type="OrthoDB" id="5294855at2"/>
<dbReference type="KEGG" id="nco:AAW31_09235"/>
<dbReference type="AlphaFoldDB" id="A0A0F7KGK9"/>
<dbReference type="Proteomes" id="UP000034156">
    <property type="component" value="Chromosome"/>
</dbReference>
<protein>
    <recommendedName>
        <fullName evidence="4">Lipopolysaccharide export system protein LptA</fullName>
    </recommendedName>
</protein>
<dbReference type="Gene3D" id="2.60.450.10">
    <property type="entry name" value="Lipopolysaccharide (LPS) transport protein A like domain"/>
    <property type="match status" value="1"/>
</dbReference>
<evidence type="ECO:0000313" key="9">
    <source>
        <dbReference type="Proteomes" id="UP000034156"/>
    </source>
</evidence>